<feature type="non-terminal residue" evidence="2">
    <location>
        <position position="1"/>
    </location>
</feature>
<protein>
    <submittedName>
        <fullName evidence="2">Uncharacterized protein</fullName>
    </submittedName>
</protein>
<dbReference type="Proteomes" id="UP000246800">
    <property type="component" value="Unassembled WGS sequence"/>
</dbReference>
<keyword evidence="1" id="KW-0812">Transmembrane</keyword>
<evidence type="ECO:0000313" key="2">
    <source>
        <dbReference type="EMBL" id="PWZ72043.1"/>
    </source>
</evidence>
<keyword evidence="1" id="KW-0472">Membrane</keyword>
<sequence>KEYRHSHKELKESNKDIKDKQEKIVNENIEKTNILNRIDGRYQTQVEVAKSNEGKTLALNKWLVGAIWALVTIVMIVVITASINTLIP</sequence>
<proteinExistence type="predicted"/>
<keyword evidence="1" id="KW-1133">Transmembrane helix</keyword>
<dbReference type="RefSeq" id="WP_110179379.1">
    <property type="nucleotide sequence ID" value="NZ_QEIT01000267.1"/>
</dbReference>
<organism evidence="2 3">
    <name type="scientific">Staphylococcus pseudintermedius</name>
    <dbReference type="NCBI Taxonomy" id="283734"/>
    <lineage>
        <taxon>Bacteria</taxon>
        <taxon>Bacillati</taxon>
        <taxon>Bacillota</taxon>
        <taxon>Bacilli</taxon>
        <taxon>Bacillales</taxon>
        <taxon>Staphylococcaceae</taxon>
        <taxon>Staphylococcus</taxon>
        <taxon>Staphylococcus intermedius group</taxon>
    </lineage>
</organism>
<comment type="caution">
    <text evidence="2">The sequence shown here is derived from an EMBL/GenBank/DDBJ whole genome shotgun (WGS) entry which is preliminary data.</text>
</comment>
<dbReference type="EMBL" id="QEIT01000267">
    <property type="protein sequence ID" value="PWZ72043.1"/>
    <property type="molecule type" value="Genomic_DNA"/>
</dbReference>
<name>A0A317YP28_STAPS</name>
<feature type="transmembrane region" description="Helical" evidence="1">
    <location>
        <begin position="62"/>
        <end position="87"/>
    </location>
</feature>
<accession>A0A317YP28</accession>
<reference evidence="2 3" key="1">
    <citation type="journal article" date="2018" name="Vet. Microbiol.">
        <title>Clonal diversity and geographic distribution of methicillin-resistant Staphylococcus pseudintermedius from Australian animals: Discovery of novel sequence types.</title>
        <authorList>
            <person name="Worthing K.A."/>
            <person name="Abraham S."/>
            <person name="Coombs G.W."/>
            <person name="Pang S."/>
            <person name="Saputra S."/>
            <person name="Jordan D."/>
            <person name="Trott D.J."/>
            <person name="Norris J.M."/>
        </authorList>
    </citation>
    <scope>NUCLEOTIDE SEQUENCE [LARGE SCALE GENOMIC DNA]</scope>
    <source>
        <strain evidence="2 3">ST525 1</strain>
    </source>
</reference>
<evidence type="ECO:0000256" key="1">
    <source>
        <dbReference type="SAM" id="Phobius"/>
    </source>
</evidence>
<evidence type="ECO:0000313" key="3">
    <source>
        <dbReference type="Proteomes" id="UP000246800"/>
    </source>
</evidence>
<gene>
    <name evidence="2" type="ORF">DD902_13520</name>
</gene>
<dbReference type="AlphaFoldDB" id="A0A317YP28"/>